<comment type="catalytic activity">
    <reaction evidence="11">
        <text>Couples ATP hydrolysis with the unwinding of duplex DNA by translocating in the 3'-5' direction.</text>
        <dbReference type="EC" id="5.6.2.4"/>
    </reaction>
</comment>
<dbReference type="HAMAP" id="MF_00983">
    <property type="entry name" value="PriA"/>
    <property type="match status" value="1"/>
</dbReference>
<evidence type="ECO:0000313" key="15">
    <source>
        <dbReference type="Proteomes" id="UP001486565"/>
    </source>
</evidence>
<dbReference type="Proteomes" id="UP001486565">
    <property type="component" value="Chromosome"/>
</dbReference>
<proteinExistence type="inferred from homology"/>
<dbReference type="CDD" id="cd18804">
    <property type="entry name" value="SF2_C_priA"/>
    <property type="match status" value="1"/>
</dbReference>
<keyword evidence="7 11" id="KW-0862">Zinc</keyword>
<comment type="subunit">
    <text evidence="11">Component of the replication restart primosome.</text>
</comment>
<dbReference type="InterPro" id="IPR005259">
    <property type="entry name" value="PriA"/>
</dbReference>
<dbReference type="Gene3D" id="3.40.50.300">
    <property type="entry name" value="P-loop containing nucleotide triphosphate hydrolases"/>
    <property type="match status" value="2"/>
</dbReference>
<dbReference type="NCBIfam" id="TIGR00595">
    <property type="entry name" value="priA"/>
    <property type="match status" value="1"/>
</dbReference>
<comment type="function">
    <text evidence="11">Initiates the restart of stalled replication forks, which reloads the replicative helicase on sites other than the origin of replication. Recognizes and binds to abandoned replication forks and remodels them to uncover a helicase loading site. Promotes assembly of the primosome at these replication forks.</text>
</comment>
<feature type="binding site" evidence="11">
    <location>
        <position position="531"/>
    </location>
    <ligand>
        <name>Zn(2+)</name>
        <dbReference type="ChEBI" id="CHEBI:29105"/>
        <label>1</label>
    </ligand>
</feature>
<keyword evidence="6 11" id="KW-0347">Helicase</keyword>
<dbReference type="SUPFAM" id="SSF52540">
    <property type="entry name" value="P-loop containing nucleoside triphosphate hydrolases"/>
    <property type="match status" value="2"/>
</dbReference>
<evidence type="ECO:0000256" key="4">
    <source>
        <dbReference type="ARBA" id="ARBA00022741"/>
    </source>
</evidence>
<dbReference type="PROSITE" id="PS51192">
    <property type="entry name" value="HELICASE_ATP_BIND_1"/>
    <property type="match status" value="1"/>
</dbReference>
<comment type="catalytic activity">
    <reaction evidence="11">
        <text>ATP + H2O = ADP + phosphate + H(+)</text>
        <dbReference type="Rhea" id="RHEA:13065"/>
        <dbReference type="ChEBI" id="CHEBI:15377"/>
        <dbReference type="ChEBI" id="CHEBI:15378"/>
        <dbReference type="ChEBI" id="CHEBI:30616"/>
        <dbReference type="ChEBI" id="CHEBI:43474"/>
        <dbReference type="ChEBI" id="CHEBI:456216"/>
        <dbReference type="EC" id="5.6.2.4"/>
    </reaction>
</comment>
<feature type="domain" description="Helicase ATP-binding" evidence="12">
    <location>
        <begin position="300"/>
        <end position="466"/>
    </location>
</feature>
<evidence type="ECO:0000256" key="6">
    <source>
        <dbReference type="ARBA" id="ARBA00022806"/>
    </source>
</evidence>
<evidence type="ECO:0000259" key="12">
    <source>
        <dbReference type="PROSITE" id="PS51192"/>
    </source>
</evidence>
<gene>
    <name evidence="11 14" type="primary">priA</name>
    <name evidence="14" type="ORF">QBE51_02350</name>
</gene>
<dbReference type="SMART" id="SM00490">
    <property type="entry name" value="HELICc"/>
    <property type="match status" value="1"/>
</dbReference>
<feature type="binding site" evidence="11">
    <location>
        <position position="558"/>
    </location>
    <ligand>
        <name>Zn(2+)</name>
        <dbReference type="ChEBI" id="CHEBI:29105"/>
        <label>2</label>
    </ligand>
</feature>
<evidence type="ECO:0000256" key="8">
    <source>
        <dbReference type="ARBA" id="ARBA00022840"/>
    </source>
</evidence>
<name>A0ABZ2Y522_9FIRM</name>
<keyword evidence="8 11" id="KW-0067">ATP-binding</keyword>
<dbReference type="InterPro" id="IPR001650">
    <property type="entry name" value="Helicase_C-like"/>
</dbReference>
<evidence type="ECO:0000256" key="10">
    <source>
        <dbReference type="ARBA" id="ARBA00023235"/>
    </source>
</evidence>
<dbReference type="NCBIfam" id="NF004066">
    <property type="entry name" value="PRK05580.1-3"/>
    <property type="match status" value="1"/>
</dbReference>
<evidence type="ECO:0000313" key="14">
    <source>
        <dbReference type="EMBL" id="WZL70394.1"/>
    </source>
</evidence>
<comment type="cofactor">
    <cofactor evidence="11">
        <name>Zn(2+)</name>
        <dbReference type="ChEBI" id="CHEBI:29105"/>
    </cofactor>
    <text evidence="11">Binds 2 zinc ions per subunit.</text>
</comment>
<dbReference type="Pfam" id="PF18074">
    <property type="entry name" value="PriA_C"/>
    <property type="match status" value="1"/>
</dbReference>
<keyword evidence="9 11" id="KW-0238">DNA-binding</keyword>
<dbReference type="EMBL" id="CP121687">
    <property type="protein sequence ID" value="WZL70394.1"/>
    <property type="molecule type" value="Genomic_DNA"/>
</dbReference>
<keyword evidence="4 11" id="KW-0547">Nucleotide-binding</keyword>
<evidence type="ECO:0000256" key="2">
    <source>
        <dbReference type="ARBA" id="ARBA00022705"/>
    </source>
</evidence>
<dbReference type="Pfam" id="PF18319">
    <property type="entry name" value="Zn_ribbon_PriA"/>
    <property type="match status" value="1"/>
</dbReference>
<dbReference type="Gene3D" id="3.40.1440.60">
    <property type="entry name" value="PriA, 3(prime) DNA-binding domain"/>
    <property type="match status" value="1"/>
</dbReference>
<keyword evidence="2 11" id="KW-0235">DNA replication</keyword>
<feature type="binding site" evidence="11">
    <location>
        <position position="540"/>
    </location>
    <ligand>
        <name>Zn(2+)</name>
        <dbReference type="ChEBI" id="CHEBI:29105"/>
        <label>2</label>
    </ligand>
</feature>
<keyword evidence="3 11" id="KW-0479">Metal-binding</keyword>
<keyword evidence="5 11" id="KW-0378">Hydrolase</keyword>
<feature type="binding site" evidence="11">
    <location>
        <position position="568"/>
    </location>
    <ligand>
        <name>Zn(2+)</name>
        <dbReference type="ChEBI" id="CHEBI:29105"/>
        <label>1</label>
    </ligand>
</feature>
<keyword evidence="10 11" id="KW-0413">Isomerase</keyword>
<dbReference type="CDD" id="cd17929">
    <property type="entry name" value="DEXHc_priA"/>
    <property type="match status" value="1"/>
</dbReference>
<evidence type="ECO:0000256" key="7">
    <source>
        <dbReference type="ARBA" id="ARBA00022833"/>
    </source>
</evidence>
<organism evidence="14 15">
    <name type="scientific">Defluviitalea saccharophila</name>
    <dbReference type="NCBI Taxonomy" id="879970"/>
    <lineage>
        <taxon>Bacteria</taxon>
        <taxon>Bacillati</taxon>
        <taxon>Bacillota</taxon>
        <taxon>Clostridia</taxon>
        <taxon>Lachnospirales</taxon>
        <taxon>Defluviitaleaceae</taxon>
        <taxon>Defluviitalea</taxon>
    </lineage>
</organism>
<comment type="similarity">
    <text evidence="11">Belongs to the helicase family. PriA subfamily.</text>
</comment>
<dbReference type="PANTHER" id="PTHR30580">
    <property type="entry name" value="PRIMOSOMAL PROTEIN N"/>
    <property type="match status" value="1"/>
</dbReference>
<dbReference type="SMART" id="SM00487">
    <property type="entry name" value="DEXDc"/>
    <property type="match status" value="1"/>
</dbReference>
<feature type="binding site" evidence="11">
    <location>
        <position position="571"/>
    </location>
    <ligand>
        <name>Zn(2+)</name>
        <dbReference type="ChEBI" id="CHEBI:29105"/>
        <label>1</label>
    </ligand>
</feature>
<dbReference type="InterPro" id="IPR014001">
    <property type="entry name" value="Helicase_ATP-bd"/>
</dbReference>
<dbReference type="InterPro" id="IPR041222">
    <property type="entry name" value="PriA_3primeBD"/>
</dbReference>
<dbReference type="InterPro" id="IPR011545">
    <property type="entry name" value="DEAD/DEAH_box_helicase_dom"/>
</dbReference>
<dbReference type="InterPro" id="IPR040498">
    <property type="entry name" value="PriA_CRR"/>
</dbReference>
<evidence type="ECO:0000256" key="3">
    <source>
        <dbReference type="ARBA" id="ARBA00022723"/>
    </source>
</evidence>
<dbReference type="Pfam" id="PF00271">
    <property type="entry name" value="Helicase_C"/>
    <property type="match status" value="1"/>
</dbReference>
<dbReference type="PROSITE" id="PS51194">
    <property type="entry name" value="HELICASE_CTER"/>
    <property type="match status" value="1"/>
</dbReference>
<evidence type="ECO:0000256" key="5">
    <source>
        <dbReference type="ARBA" id="ARBA00022801"/>
    </source>
</evidence>
<feature type="binding site" evidence="11">
    <location>
        <position position="528"/>
    </location>
    <ligand>
        <name>Zn(2+)</name>
        <dbReference type="ChEBI" id="CHEBI:29105"/>
        <label>1</label>
    </ligand>
</feature>
<dbReference type="InterPro" id="IPR041236">
    <property type="entry name" value="PriA_C"/>
</dbReference>
<dbReference type="InterPro" id="IPR042115">
    <property type="entry name" value="PriA_3primeBD_sf"/>
</dbReference>
<dbReference type="RefSeq" id="WP_341877357.1">
    <property type="nucleotide sequence ID" value="NZ_CP121687.1"/>
</dbReference>
<dbReference type="PANTHER" id="PTHR30580:SF0">
    <property type="entry name" value="PRIMOSOMAL PROTEIN N"/>
    <property type="match status" value="1"/>
</dbReference>
<sequence>MIAEVIIGISHESLDRVFHYIVPKHMENEIEIGLRVMIPFGKGNKKIEGFIIGISNTTDIDAHKLKEIYAIVDSFPLFDEHLLELAKWMKEYYGCRMIDCLRCIMPSSMKIRSEYFVRIAPKIDNTDIEDFKGRNKVEEEIILFLLNKQKYVLLEDVYDIFGKESSKYIKKLIKEGIIVQQEKEDIKELSYTIKYISINKDLDLDELEDIIELYQSKKNYHAQARILSLLMINDWIPVNELKKALQVSNSSIQSLVNKNIVQIEEIEIHRDPYSHMDFKSTESLLPTQEQKNVIQYITAKLEHSVGASVLIHGITGSGKTEVYLQLIDEVIKRGGQSIVLVPEISLTPQTVERFKGRFGDQVAVTHSKLSLRERYDQWKKAKEGKVSVMIGPRSAVFTPFSSLKLIILDEEHENTYKSEISPKFHARDVARKRCEMAGGVCVTASATPSLDSYFECEEGKAELLTLTHRANDSKLPSVEIIDMRKELELGNRSIFSTALQEEIEKNLKNKEQIILFLNRRGFSNFVSCRKCGYVLKCKNCSISYTYHAYNHSIQCHYCGDKMKVPSVCPQCGSSHIRYFGVGTERVESEVKKHFPDARVLRMDLDTAKGKYGYEKILDQFKSHKADILIGTQMIAKGHDFPNVTLVGILAADLTLHLQDFRSAERTFQLITQVSGRAGRGELPGRVLVQTYDPGHYSIETAKEHDYLSFYQKEIELRKQLNYPPFTHIFLILITGTNEKAVISNAYKLMEIMKYLNKKKKFELFGPVPAILSKIKNKYRWRIIVKCEDRDLLMKYGFYCINKFKSILNNQEIQIQTDIDPLMMY</sequence>
<dbReference type="EC" id="5.6.2.4" evidence="11"/>
<keyword evidence="1 11" id="KW-0639">Primosome</keyword>
<evidence type="ECO:0000256" key="11">
    <source>
        <dbReference type="HAMAP-Rule" id="MF_00983"/>
    </source>
</evidence>
<dbReference type="Pfam" id="PF17764">
    <property type="entry name" value="PriA_3primeBD"/>
    <property type="match status" value="1"/>
</dbReference>
<protein>
    <recommendedName>
        <fullName evidence="11">Replication restart protein PriA</fullName>
    </recommendedName>
    <alternativeName>
        <fullName evidence="11">ATP-dependent DNA helicase PriA</fullName>
        <ecNumber evidence="11">5.6.2.4</ecNumber>
    </alternativeName>
    <alternativeName>
        <fullName evidence="11">DNA 3'-5' helicase PriA</fullName>
    </alternativeName>
</protein>
<keyword evidence="15" id="KW-1185">Reference proteome</keyword>
<evidence type="ECO:0000256" key="1">
    <source>
        <dbReference type="ARBA" id="ARBA00022515"/>
    </source>
</evidence>
<feature type="domain" description="Helicase C-terminal" evidence="13">
    <location>
        <begin position="563"/>
        <end position="728"/>
    </location>
</feature>
<feature type="binding site" evidence="11">
    <location>
        <position position="537"/>
    </location>
    <ligand>
        <name>Zn(2+)</name>
        <dbReference type="ChEBI" id="CHEBI:29105"/>
        <label>2</label>
    </ligand>
</feature>
<evidence type="ECO:0000259" key="13">
    <source>
        <dbReference type="PROSITE" id="PS51194"/>
    </source>
</evidence>
<dbReference type="Pfam" id="PF00270">
    <property type="entry name" value="DEAD"/>
    <property type="match status" value="1"/>
</dbReference>
<dbReference type="InterPro" id="IPR027417">
    <property type="entry name" value="P-loop_NTPase"/>
</dbReference>
<accession>A0ABZ2Y522</accession>
<evidence type="ECO:0000256" key="9">
    <source>
        <dbReference type="ARBA" id="ARBA00023125"/>
    </source>
</evidence>
<reference evidence="14 15" key="1">
    <citation type="submission" date="2023-03" db="EMBL/GenBank/DDBJ databases">
        <title>Novel Species.</title>
        <authorList>
            <person name="Ma S."/>
        </authorList>
    </citation>
    <scope>NUCLEOTIDE SEQUENCE [LARGE SCALE GENOMIC DNA]</scope>
    <source>
        <strain evidence="14 15">LIND6LT2</strain>
    </source>
</reference>
<feature type="binding site" evidence="11">
    <location>
        <position position="555"/>
    </location>
    <ligand>
        <name>Zn(2+)</name>
        <dbReference type="ChEBI" id="CHEBI:29105"/>
        <label>2</label>
    </ligand>
</feature>
<dbReference type="GO" id="GO:0016787">
    <property type="term" value="F:hydrolase activity"/>
    <property type="evidence" value="ECO:0007669"/>
    <property type="project" value="UniProtKB-KW"/>
</dbReference>